<evidence type="ECO:0000313" key="2">
    <source>
        <dbReference type="EMBL" id="MFK4264405.1"/>
    </source>
</evidence>
<dbReference type="PANTHER" id="PTHR40446">
    <property type="entry name" value="N-ACETYLGLUCOSAMINE-1-PHOSPHODIESTER ALPHA-N-ACETYLGLUCOSAMINIDASE"/>
    <property type="match status" value="1"/>
</dbReference>
<reference evidence="2 3" key="1">
    <citation type="submission" date="2024-11" db="EMBL/GenBank/DDBJ databases">
        <title>The Natural Products Discovery Center: Release of the First 8490 Sequenced Strains for Exploring Actinobacteria Biosynthetic Diversity.</title>
        <authorList>
            <person name="Kalkreuter E."/>
            <person name="Kautsar S.A."/>
            <person name="Yang D."/>
            <person name="Bader C.D."/>
            <person name="Teijaro C.N."/>
            <person name="Fluegel L."/>
            <person name="Davis C.M."/>
            <person name="Simpson J.R."/>
            <person name="Lauterbach L."/>
            <person name="Steele A.D."/>
            <person name="Gui C."/>
            <person name="Meng S."/>
            <person name="Li G."/>
            <person name="Viehrig K."/>
            <person name="Ye F."/>
            <person name="Su P."/>
            <person name="Kiefer A.F."/>
            <person name="Nichols A."/>
            <person name="Cepeda A.J."/>
            <person name="Yan W."/>
            <person name="Fan B."/>
            <person name="Jiang Y."/>
            <person name="Adhikari A."/>
            <person name="Zheng C.-J."/>
            <person name="Schuster L."/>
            <person name="Cowan T.M."/>
            <person name="Smanski M.J."/>
            <person name="Chevrette M.G."/>
            <person name="De Carvalho L.P.S."/>
            <person name="Shen B."/>
        </authorList>
    </citation>
    <scope>NUCLEOTIDE SEQUENCE [LARGE SCALE GENOMIC DNA]</scope>
    <source>
        <strain evidence="2 3">NPDC020863</strain>
    </source>
</reference>
<dbReference type="Proteomes" id="UP001620295">
    <property type="component" value="Unassembled WGS sequence"/>
</dbReference>
<evidence type="ECO:0000313" key="3">
    <source>
        <dbReference type="Proteomes" id="UP001620295"/>
    </source>
</evidence>
<dbReference type="PANTHER" id="PTHR40446:SF2">
    <property type="entry name" value="N-ACETYLGLUCOSAMINE-1-PHOSPHODIESTER ALPHA-N-ACETYLGLUCOSAMINIDASE"/>
    <property type="match status" value="1"/>
</dbReference>
<comment type="caution">
    <text evidence="2">The sequence shown here is derived from an EMBL/GenBank/DDBJ whole genome shotgun (WGS) entry which is preliminary data.</text>
</comment>
<dbReference type="EMBL" id="JBJDQH010000002">
    <property type="protein sequence ID" value="MFK4264405.1"/>
    <property type="molecule type" value="Genomic_DNA"/>
</dbReference>
<accession>A0ABW8LHC1</accession>
<dbReference type="SUPFAM" id="SSF110997">
    <property type="entry name" value="Sporulation related repeat"/>
    <property type="match status" value="1"/>
</dbReference>
<evidence type="ECO:0000259" key="1">
    <source>
        <dbReference type="Pfam" id="PF09992"/>
    </source>
</evidence>
<keyword evidence="2" id="KW-0378">Hydrolase</keyword>
<organism evidence="2 3">
    <name type="scientific">Streptomyces milbemycinicus</name>
    <dbReference type="NCBI Taxonomy" id="476552"/>
    <lineage>
        <taxon>Bacteria</taxon>
        <taxon>Bacillati</taxon>
        <taxon>Actinomycetota</taxon>
        <taxon>Actinomycetes</taxon>
        <taxon>Kitasatosporales</taxon>
        <taxon>Streptomycetaceae</taxon>
        <taxon>Streptomyces</taxon>
    </lineage>
</organism>
<protein>
    <submittedName>
        <fullName evidence="2">Phosphodiester glycosidase family protein</fullName>
    </submittedName>
</protein>
<dbReference type="Gene3D" id="3.30.70.1070">
    <property type="entry name" value="Sporulation related repeat"/>
    <property type="match status" value="1"/>
</dbReference>
<dbReference type="InterPro" id="IPR018711">
    <property type="entry name" value="NAGPA"/>
</dbReference>
<feature type="domain" description="Phosphodiester glycosidase" evidence="1">
    <location>
        <begin position="364"/>
        <end position="552"/>
    </location>
</feature>
<keyword evidence="3" id="KW-1185">Reference proteome</keyword>
<gene>
    <name evidence="2" type="ORF">ACI2L5_05635</name>
</gene>
<dbReference type="RefSeq" id="WP_404745742.1">
    <property type="nucleotide sequence ID" value="NZ_JBJDQH010000002.1"/>
</dbReference>
<keyword evidence="2" id="KW-0326">Glycosidase</keyword>
<name>A0ABW8LHC1_9ACTN</name>
<sequence>MRNERDTRTLEADRARRGPRTRVALAVASTIALTVVPQSALTAPAPAQAASPTAPPAQVQTQVQAQAQTQWTTRTVAPGVQIRTGTIQHPDAEPAWTVAVHAPAVNRLTGARTFAPLSTHAWAEDTARRLRDAGLEPRLEQVGWPAYADTPGGTMGWRVRVGTYATSDEAQATTPKVTALGLQPAVEWTGYDVEQPADRESVHVAVIDPAAFTGTVEATHNGDVADRETTSSVAAETGSLIGVNGGFFVTSDTDGVQGTMAGIGAYDGELQSMAAGSRAALILADGGRRARIADLTTTVTARSGSATYAVQGINRVPGKVRNCGRPGATPTELPRQDLTCAKADDLVKFTAAFRADLPTGPGVQVVLDADHRVVSTGRRGGEVPSGGSVLQGVGSAADWLTAQGRPGARIDVQETVRDTAGGQVALGPDDSIVSAAPTLVEDGRIAIDAATEGMLDPQDLSFGYAWSNGRQPRTMAGLDKGGRLFLVTVDGRRPGVSEGFTLAEGAEFMRSLGAERALNLDGGGSSAMAVAGELVNAPSDAAGERPVGDTVQVLPARH</sequence>
<dbReference type="GO" id="GO:0016798">
    <property type="term" value="F:hydrolase activity, acting on glycosyl bonds"/>
    <property type="evidence" value="ECO:0007669"/>
    <property type="project" value="UniProtKB-KW"/>
</dbReference>
<dbReference type="InterPro" id="IPR036680">
    <property type="entry name" value="SPOR-like_sf"/>
</dbReference>
<dbReference type="Pfam" id="PF09992">
    <property type="entry name" value="NAGPA"/>
    <property type="match status" value="1"/>
</dbReference>
<proteinExistence type="predicted"/>